<reference evidence="2" key="1">
    <citation type="submission" date="2013-03" db="EMBL/GenBank/DDBJ databases">
        <title>Genome sequence of Chthonomonas calidirosea, the first sequenced genome from the Armatimonadetes phylum (formally candidate division OP10).</title>
        <authorList>
            <person name="Lee K.C.Y."/>
            <person name="Morgan X.C."/>
            <person name="Dunfield P.F."/>
            <person name="Tamas I."/>
            <person name="Houghton K.M."/>
            <person name="Vyssotski M."/>
            <person name="Ryan J.L.J."/>
            <person name="Lagutin K."/>
            <person name="McDonald I.R."/>
            <person name="Stott M.B."/>
        </authorList>
    </citation>
    <scope>NUCLEOTIDE SEQUENCE [LARGE SCALE GENOMIC DNA]</scope>
    <source>
        <strain evidence="2">DSM 23976 / ICMP 18418 / T49</strain>
    </source>
</reference>
<keyword evidence="2" id="KW-1185">Reference proteome</keyword>
<organism evidence="1 2">
    <name type="scientific">Chthonomonas calidirosea (strain DSM 23976 / ICMP 18418 / T49)</name>
    <dbReference type="NCBI Taxonomy" id="1303518"/>
    <lineage>
        <taxon>Bacteria</taxon>
        <taxon>Bacillati</taxon>
        <taxon>Armatimonadota</taxon>
        <taxon>Chthonomonadia</taxon>
        <taxon>Chthonomonadales</taxon>
        <taxon>Chthonomonadaceae</taxon>
        <taxon>Chthonomonas</taxon>
    </lineage>
</organism>
<protein>
    <submittedName>
        <fullName evidence="1">Uncharacterized protein</fullName>
    </submittedName>
</protein>
<dbReference type="EMBL" id="HF951689">
    <property type="protein sequence ID" value="CCW35416.1"/>
    <property type="molecule type" value="Genomic_DNA"/>
</dbReference>
<evidence type="ECO:0000313" key="1">
    <source>
        <dbReference type="EMBL" id="CCW35416.1"/>
    </source>
</evidence>
<evidence type="ECO:0000313" key="2">
    <source>
        <dbReference type="Proteomes" id="UP000014227"/>
    </source>
</evidence>
<gene>
    <name evidence="1" type="ORF">CCALI_01600</name>
</gene>
<sequence length="108" mass="11927">MPKPDEPVQEVRCYKTGKPLPKVPQWLATVKVKFVSDEARQKEPPAPSILDSPAPLLARLPLVHDDDDADLSAAATLVEDEEIEDIAPEELDVEEEIEVEGELEEDSA</sequence>
<dbReference type="InParanoid" id="S0EVG5"/>
<dbReference type="HOGENOM" id="CLU_2192344_0_0_0"/>
<name>S0EVG5_CHTCT</name>
<dbReference type="KEGG" id="ccz:CCALI_01600"/>
<dbReference type="PATRIC" id="fig|1303518.3.peg.1643"/>
<proteinExistence type="predicted"/>
<dbReference type="AlphaFoldDB" id="S0EVG5"/>
<dbReference type="Proteomes" id="UP000014227">
    <property type="component" value="Chromosome I"/>
</dbReference>
<accession>S0EVG5</accession>